<dbReference type="SUPFAM" id="SSF49478">
    <property type="entry name" value="Cna protein B-type domain"/>
    <property type="match status" value="1"/>
</dbReference>
<dbReference type="PRINTS" id="PR01217">
    <property type="entry name" value="PRICHEXTENSN"/>
</dbReference>
<feature type="region of interest" description="Disordered" evidence="1">
    <location>
        <begin position="231"/>
        <end position="260"/>
    </location>
</feature>
<reference evidence="5" key="1">
    <citation type="submission" date="2021-03" db="EMBL/GenBank/DDBJ databases">
        <authorList>
            <person name="Sun Q."/>
        </authorList>
    </citation>
    <scope>NUCLEOTIDE SEQUENCE</scope>
    <source>
        <strain evidence="5">CCM 8862</strain>
    </source>
</reference>
<dbReference type="NCBIfam" id="TIGR01167">
    <property type="entry name" value="LPXTG_anchor"/>
    <property type="match status" value="1"/>
</dbReference>
<feature type="region of interest" description="Disordered" evidence="1">
    <location>
        <begin position="171"/>
        <end position="209"/>
    </location>
</feature>
<sequence>MTKKKLFSSAVAALGATAMLATATTPVAGAVEFVSGEVVENMVPSTIDGTKTVTFTIKKTKNPSDVDDGSVWVTEGVPFTIKRVPGIDITTEAGWDKLKEMSLVDIKLADGESVTKKTNADGEVTFDNLEPGVYLVSEQQPVDAPDGYRIATPFVTILPVADGETKTWRYNVTITPKTEPLGRTKPQPAETPTPSPTPRPTPTPEIPDGSSFIPFLPIIPIVVFPPGPPPKPQPVPSVPPQPNPVPPPPPPAPSTQPFRPPLANTGANVLGVFGIGALILIVGAVIVIARRKKDRGV</sequence>
<proteinExistence type="predicted"/>
<keyword evidence="3" id="KW-0732">Signal</keyword>
<evidence type="ECO:0000256" key="2">
    <source>
        <dbReference type="SAM" id="Phobius"/>
    </source>
</evidence>
<keyword evidence="2" id="KW-0472">Membrane</keyword>
<evidence type="ECO:0000259" key="4">
    <source>
        <dbReference type="Pfam" id="PF16555"/>
    </source>
</evidence>
<feature type="signal peptide" evidence="3">
    <location>
        <begin position="1"/>
        <end position="23"/>
    </location>
</feature>
<dbReference type="AlphaFoldDB" id="A0A939DYU2"/>
<evidence type="ECO:0000256" key="1">
    <source>
        <dbReference type="SAM" id="MobiDB-lite"/>
    </source>
</evidence>
<gene>
    <name evidence="5" type="ORF">JZY06_03805</name>
</gene>
<dbReference type="RefSeq" id="WP_207118485.1">
    <property type="nucleotide sequence ID" value="NZ_JAFLEQ010000008.1"/>
</dbReference>
<feature type="domain" description="Gram-positive pilin subunit D1 N-terminal" evidence="4">
    <location>
        <begin position="76"/>
        <end position="177"/>
    </location>
</feature>
<accession>A0A939DYU2</accession>
<evidence type="ECO:0000313" key="6">
    <source>
        <dbReference type="Proteomes" id="UP000664332"/>
    </source>
</evidence>
<dbReference type="InterPro" id="IPR032364">
    <property type="entry name" value="GramPos_pilinD1_N"/>
</dbReference>
<name>A0A939DYU2_9CORY</name>
<dbReference type="Gene3D" id="2.60.40.10">
    <property type="entry name" value="Immunoglobulins"/>
    <property type="match status" value="1"/>
</dbReference>
<evidence type="ECO:0000256" key="3">
    <source>
        <dbReference type="SAM" id="SignalP"/>
    </source>
</evidence>
<organism evidence="5 6">
    <name type="scientific">Corynebacterium mendelii</name>
    <dbReference type="NCBI Taxonomy" id="2765362"/>
    <lineage>
        <taxon>Bacteria</taxon>
        <taxon>Bacillati</taxon>
        <taxon>Actinomycetota</taxon>
        <taxon>Actinomycetes</taxon>
        <taxon>Mycobacteriales</taxon>
        <taxon>Corynebacteriaceae</taxon>
        <taxon>Corynebacterium</taxon>
    </lineage>
</organism>
<evidence type="ECO:0000313" key="5">
    <source>
        <dbReference type="EMBL" id="MBN9643750.1"/>
    </source>
</evidence>
<keyword evidence="2" id="KW-1133">Transmembrane helix</keyword>
<feature type="chain" id="PRO_5039591385" evidence="3">
    <location>
        <begin position="24"/>
        <end position="297"/>
    </location>
</feature>
<dbReference type="EMBL" id="JAFLEQ010000008">
    <property type="protein sequence ID" value="MBN9643750.1"/>
    <property type="molecule type" value="Genomic_DNA"/>
</dbReference>
<dbReference type="InterPro" id="IPR013783">
    <property type="entry name" value="Ig-like_fold"/>
</dbReference>
<keyword evidence="2" id="KW-0812">Transmembrane</keyword>
<feature type="transmembrane region" description="Helical" evidence="2">
    <location>
        <begin position="269"/>
        <end position="289"/>
    </location>
</feature>
<comment type="caution">
    <text evidence="5">The sequence shown here is derived from an EMBL/GenBank/DDBJ whole genome shotgun (WGS) entry which is preliminary data.</text>
</comment>
<dbReference type="Pfam" id="PF16555">
    <property type="entry name" value="GramPos_pilinD1"/>
    <property type="match status" value="1"/>
</dbReference>
<dbReference type="GO" id="GO:0005975">
    <property type="term" value="P:carbohydrate metabolic process"/>
    <property type="evidence" value="ECO:0007669"/>
    <property type="project" value="UniProtKB-ARBA"/>
</dbReference>
<feature type="compositionally biased region" description="Pro residues" evidence="1">
    <location>
        <begin position="189"/>
        <end position="205"/>
    </location>
</feature>
<dbReference type="Proteomes" id="UP000664332">
    <property type="component" value="Unassembled WGS sequence"/>
</dbReference>
<protein>
    <submittedName>
        <fullName evidence="5">LPXTG cell wall anchor domain-containing protein</fullName>
    </submittedName>
</protein>
<keyword evidence="6" id="KW-1185">Reference proteome</keyword>